<accession>A0A4P9YJ25</accession>
<feature type="region of interest" description="Disordered" evidence="1">
    <location>
        <begin position="569"/>
        <end position="588"/>
    </location>
</feature>
<feature type="compositionally biased region" description="Low complexity" evidence="1">
    <location>
        <begin position="191"/>
        <end position="200"/>
    </location>
</feature>
<evidence type="ECO:0000256" key="1">
    <source>
        <dbReference type="SAM" id="MobiDB-lite"/>
    </source>
</evidence>
<evidence type="ECO:0000313" key="2">
    <source>
        <dbReference type="EMBL" id="RKP19368.1"/>
    </source>
</evidence>
<evidence type="ECO:0000313" key="3">
    <source>
        <dbReference type="Proteomes" id="UP000281549"/>
    </source>
</evidence>
<organism evidence="2 3">
    <name type="scientific">Rozella allomycis (strain CSF55)</name>
    <dbReference type="NCBI Taxonomy" id="988480"/>
    <lineage>
        <taxon>Eukaryota</taxon>
        <taxon>Fungi</taxon>
        <taxon>Fungi incertae sedis</taxon>
        <taxon>Cryptomycota</taxon>
        <taxon>Cryptomycota incertae sedis</taxon>
        <taxon>Rozella</taxon>
    </lineage>
</organism>
<dbReference type="EMBL" id="ML005236">
    <property type="protein sequence ID" value="RKP19368.1"/>
    <property type="molecule type" value="Genomic_DNA"/>
</dbReference>
<name>A0A4P9YJ25_ROZAC</name>
<feature type="non-terminal residue" evidence="2">
    <location>
        <position position="1188"/>
    </location>
</feature>
<feature type="region of interest" description="Disordered" evidence="1">
    <location>
        <begin position="763"/>
        <end position="783"/>
    </location>
</feature>
<proteinExistence type="predicted"/>
<feature type="compositionally biased region" description="Basic and acidic residues" evidence="1">
    <location>
        <begin position="575"/>
        <end position="588"/>
    </location>
</feature>
<sequence length="1188" mass="134739">MELDFGTFNVKKSDRHPTLVAMQLAPVFQASMKLFCIFGLSVFSSSLAATTAKAPRLRDMFQKGEWAEAEHFLDQDLEMRGICKDSSFLREKFKTQGSQLFSLFKEKRYRYLIECLEAIKEHVEEEHSMSSFRHTPYSMRGFKKASSVASSSGSVRHPKAWNAGVRSSWQSDSAFLVEEESFQNTPYNARSSVASSSGSVKHPKAWNAGVRSSSQSDSTFLVEAARGFNKASSVASSSGSVKHPKAWNAGVRSSSQSDCAFQSHGKPPPSSSCATKPMISKRRASVASMSPIKEQPEDESRDESICESVPCQDCQQVVIPELKYNEKSSSSQDSSEPKNGNEETFYIVSKKTVESFKKSLKLYIHNLEEKIRKEKHALKKEMNDVFSIFKSLLPIREYENLNITNSYDLAQYLKNRIEHYYVFQNHLASEQDFYSNDPSLYNLYDELDDYVEVPFKNDDIELFMSTPDHGARKTADVLPNFILEPESSDRESVFSKPFTLSTHEYQQFMHIFQPNDKLIKKNAHSEEMHNLKEIKMESNRLPRKTNLVPPIKTRKSGYSMLMSLKQIFQKSNASKHQEASAESSETKRFDDTVLTELNSHESQILNEGIKQNPIDNDHQPYLEESPDTNVQHIKPPPVSRDPVDVTDDDTVLSDPNHAKLPMNVAHLDNNISPEIYEFESVQEESEQNKIELFNETHEDEKKDESFNKLLKEKIEDNIEDDFLSNPSHPDEAAGINNDVEREACFNEGFCSDIDTLIKFYEEGDSESESEDDDIDSTTASSKGVNSETDWVLSFRDEPISRPREHRMFYGVLDQIRNPNEEQIITRNDLQNEKHELYHNKIHNDEGILAVGSHLNSIKTILNDINTMLDDGHQDMNKLLRRVTSKAIAETEDIQDLNTSEIEERDIIGPSSHKLVSDCGIVTPIAKEKCVTIRENVNDIFKADEYSRLSIPCSNVGKSKFWNQRHKRCDSAFSEINIITPEVQKEKDSDVMEENIPVSATKENHHKESKDLEIISNERQNITLCNTKQKTSGQCLYNVPTRTNDIKEKVFTGFKTLTNKAFNQVAKVVSSGGKSIIKGLRNYKGNIKVNQSIIRADDPEHHNDSVAGVDDSRLYEYDSAVNNGGERVDAENRDSVNVHVDHTFTDSAGESVAEDIGEVSDWVNDIDNKGIDDYVKNAGHFDTAVKHES</sequence>
<feature type="region of interest" description="Disordered" evidence="1">
    <location>
        <begin position="257"/>
        <end position="305"/>
    </location>
</feature>
<feature type="compositionally biased region" description="Acidic residues" evidence="1">
    <location>
        <begin position="763"/>
        <end position="775"/>
    </location>
</feature>
<feature type="region of interest" description="Disordered" evidence="1">
    <location>
        <begin position="610"/>
        <end position="644"/>
    </location>
</feature>
<dbReference type="AlphaFoldDB" id="A0A4P9YJ25"/>
<reference evidence="3" key="1">
    <citation type="journal article" date="2018" name="Nat. Microbiol.">
        <title>Leveraging single-cell genomics to expand the fungal tree of life.</title>
        <authorList>
            <person name="Ahrendt S.R."/>
            <person name="Quandt C.A."/>
            <person name="Ciobanu D."/>
            <person name="Clum A."/>
            <person name="Salamov A."/>
            <person name="Andreopoulos B."/>
            <person name="Cheng J.F."/>
            <person name="Woyke T."/>
            <person name="Pelin A."/>
            <person name="Henrissat B."/>
            <person name="Reynolds N.K."/>
            <person name="Benny G.L."/>
            <person name="Smith M.E."/>
            <person name="James T.Y."/>
            <person name="Grigoriev I.V."/>
        </authorList>
    </citation>
    <scope>NUCLEOTIDE SEQUENCE [LARGE SCALE GENOMIC DNA]</scope>
    <source>
        <strain evidence="3">CSF55</strain>
    </source>
</reference>
<protein>
    <submittedName>
        <fullName evidence="2">Uncharacterized protein</fullName>
    </submittedName>
</protein>
<gene>
    <name evidence="2" type="ORF">ROZALSC1DRAFT_22343</name>
</gene>
<dbReference type="Proteomes" id="UP000281549">
    <property type="component" value="Unassembled WGS sequence"/>
</dbReference>
<feature type="region of interest" description="Disordered" evidence="1">
    <location>
        <begin position="188"/>
        <end position="212"/>
    </location>
</feature>